<protein>
    <submittedName>
        <fullName evidence="1">Uncharacterized protein</fullName>
    </submittedName>
</protein>
<keyword evidence="2" id="KW-1185">Reference proteome</keyword>
<dbReference type="Proteomes" id="UP000305948">
    <property type="component" value="Unassembled WGS sequence"/>
</dbReference>
<accession>A0A5C3MN10</accession>
<evidence type="ECO:0000313" key="2">
    <source>
        <dbReference type="Proteomes" id="UP000305948"/>
    </source>
</evidence>
<reference evidence="1 2" key="1">
    <citation type="journal article" date="2019" name="Nat. Ecol. Evol.">
        <title>Megaphylogeny resolves global patterns of mushroom evolution.</title>
        <authorList>
            <person name="Varga T."/>
            <person name="Krizsan K."/>
            <person name="Foldi C."/>
            <person name="Dima B."/>
            <person name="Sanchez-Garcia M."/>
            <person name="Sanchez-Ramirez S."/>
            <person name="Szollosi G.J."/>
            <person name="Szarkandi J.G."/>
            <person name="Papp V."/>
            <person name="Albert L."/>
            <person name="Andreopoulos W."/>
            <person name="Angelini C."/>
            <person name="Antonin V."/>
            <person name="Barry K.W."/>
            <person name="Bougher N.L."/>
            <person name="Buchanan P."/>
            <person name="Buyck B."/>
            <person name="Bense V."/>
            <person name="Catcheside P."/>
            <person name="Chovatia M."/>
            <person name="Cooper J."/>
            <person name="Damon W."/>
            <person name="Desjardin D."/>
            <person name="Finy P."/>
            <person name="Geml J."/>
            <person name="Haridas S."/>
            <person name="Hughes K."/>
            <person name="Justo A."/>
            <person name="Karasinski D."/>
            <person name="Kautmanova I."/>
            <person name="Kiss B."/>
            <person name="Kocsube S."/>
            <person name="Kotiranta H."/>
            <person name="LaButti K.M."/>
            <person name="Lechner B.E."/>
            <person name="Liimatainen K."/>
            <person name="Lipzen A."/>
            <person name="Lukacs Z."/>
            <person name="Mihaltcheva S."/>
            <person name="Morgado L.N."/>
            <person name="Niskanen T."/>
            <person name="Noordeloos M.E."/>
            <person name="Ohm R.A."/>
            <person name="Ortiz-Santana B."/>
            <person name="Ovrebo C."/>
            <person name="Racz N."/>
            <person name="Riley R."/>
            <person name="Savchenko A."/>
            <person name="Shiryaev A."/>
            <person name="Soop K."/>
            <person name="Spirin V."/>
            <person name="Szebenyi C."/>
            <person name="Tomsovsky M."/>
            <person name="Tulloss R.E."/>
            <person name="Uehling J."/>
            <person name="Grigoriev I.V."/>
            <person name="Vagvolgyi C."/>
            <person name="Papp T."/>
            <person name="Martin F.M."/>
            <person name="Miettinen O."/>
            <person name="Hibbett D.S."/>
            <person name="Nagy L.G."/>
        </authorList>
    </citation>
    <scope>NUCLEOTIDE SEQUENCE [LARGE SCALE GENOMIC DNA]</scope>
    <source>
        <strain evidence="1 2">OMC1185</strain>
    </source>
</reference>
<name>A0A5C3MN10_9AGAM</name>
<gene>
    <name evidence="1" type="ORF">OE88DRAFT_1668006</name>
</gene>
<dbReference type="EMBL" id="ML213532">
    <property type="protein sequence ID" value="TFK46163.1"/>
    <property type="molecule type" value="Genomic_DNA"/>
</dbReference>
<evidence type="ECO:0000313" key="1">
    <source>
        <dbReference type="EMBL" id="TFK46163.1"/>
    </source>
</evidence>
<proteinExistence type="predicted"/>
<sequence>MSVVPRSRRRKWARRRTITVYGTRTTKRAAFVSHRSFVSGFLILACPLQVNTMPAVNVYQPAPSQYYTVCTASRIPTLCTRQLPGRCPPGKGVWSFYIPSVLLFVNSRAVTVPSQSQSFRIICRYLGHSEPPKVDRGDLHPPSN</sequence>
<dbReference type="AlphaFoldDB" id="A0A5C3MN10"/>
<organism evidence="1 2">
    <name type="scientific">Heliocybe sulcata</name>
    <dbReference type="NCBI Taxonomy" id="5364"/>
    <lineage>
        <taxon>Eukaryota</taxon>
        <taxon>Fungi</taxon>
        <taxon>Dikarya</taxon>
        <taxon>Basidiomycota</taxon>
        <taxon>Agaricomycotina</taxon>
        <taxon>Agaricomycetes</taxon>
        <taxon>Gloeophyllales</taxon>
        <taxon>Gloeophyllaceae</taxon>
        <taxon>Heliocybe</taxon>
    </lineage>
</organism>